<dbReference type="InterPro" id="IPR007138">
    <property type="entry name" value="ABM_dom"/>
</dbReference>
<dbReference type="RefSeq" id="WP_271470571.1">
    <property type="nucleotide sequence ID" value="NZ_JANEWF010000006.1"/>
</dbReference>
<dbReference type="Pfam" id="PF03992">
    <property type="entry name" value="ABM"/>
    <property type="match status" value="1"/>
</dbReference>
<dbReference type="GO" id="GO:0004497">
    <property type="term" value="F:monooxygenase activity"/>
    <property type="evidence" value="ECO:0007669"/>
    <property type="project" value="UniProtKB-KW"/>
</dbReference>
<organism evidence="2 3">
    <name type="scientific">Metapseudomonas resinovorans</name>
    <name type="common">Pseudomonas resinovorans</name>
    <dbReference type="NCBI Taxonomy" id="53412"/>
    <lineage>
        <taxon>Bacteria</taxon>
        <taxon>Pseudomonadati</taxon>
        <taxon>Pseudomonadota</taxon>
        <taxon>Gammaproteobacteria</taxon>
        <taxon>Pseudomonadales</taxon>
        <taxon>Pseudomonadaceae</taxon>
        <taxon>Metapseudomonas</taxon>
    </lineage>
</organism>
<dbReference type="Proteomes" id="UP001211689">
    <property type="component" value="Unassembled WGS sequence"/>
</dbReference>
<keyword evidence="2" id="KW-0560">Oxidoreductase</keyword>
<evidence type="ECO:0000313" key="3">
    <source>
        <dbReference type="Proteomes" id="UP001211689"/>
    </source>
</evidence>
<dbReference type="SUPFAM" id="SSF54909">
    <property type="entry name" value="Dimeric alpha+beta barrel"/>
    <property type="match status" value="1"/>
</dbReference>
<proteinExistence type="predicted"/>
<keyword evidence="2" id="KW-0503">Monooxygenase</keyword>
<keyword evidence="3" id="KW-1185">Reference proteome</keyword>
<comment type="caution">
    <text evidence="2">The sequence shown here is derived from an EMBL/GenBank/DDBJ whole genome shotgun (WGS) entry which is preliminary data.</text>
</comment>
<dbReference type="Gene3D" id="3.30.70.100">
    <property type="match status" value="1"/>
</dbReference>
<gene>
    <name evidence="2" type="ORF">NNO07_09335</name>
</gene>
<dbReference type="InterPro" id="IPR011008">
    <property type="entry name" value="Dimeric_a/b-barrel"/>
</dbReference>
<feature type="domain" description="ABM" evidence="1">
    <location>
        <begin position="9"/>
        <end position="72"/>
    </location>
</feature>
<reference evidence="2 3" key="1">
    <citation type="submission" date="2022-07" db="EMBL/GenBank/DDBJ databases">
        <title>Genome Analysis of Selected Gammaproteobacteria from Nigerian Food snails.</title>
        <authorList>
            <person name="Okafor A.C."/>
        </authorList>
    </citation>
    <scope>NUCLEOTIDE SEQUENCE [LARGE SCALE GENOMIC DNA]</scope>
    <source>
        <strain evidence="2 3">Awg 2</strain>
    </source>
</reference>
<evidence type="ECO:0000259" key="1">
    <source>
        <dbReference type="Pfam" id="PF03992"/>
    </source>
</evidence>
<sequence length="106" mass="11927">MSVSHVNTLEVWARPGAAAHFEQDLMELTTRLGTLPGCLEYGLRRAQVDQQCWVLNGYWISLKAMVQHFSSVELDELLGFLRRHSASIRFSSISASAELEPHDGVR</sequence>
<accession>A0ABT4Y343</accession>
<protein>
    <submittedName>
        <fullName evidence="2">Antibiotic biosynthesis monooxygenase</fullName>
    </submittedName>
</protein>
<name>A0ABT4Y343_METRE</name>
<evidence type="ECO:0000313" key="2">
    <source>
        <dbReference type="EMBL" id="MDA8483271.1"/>
    </source>
</evidence>
<dbReference type="EMBL" id="JANEWF010000006">
    <property type="protein sequence ID" value="MDA8483271.1"/>
    <property type="molecule type" value="Genomic_DNA"/>
</dbReference>